<dbReference type="EnsemblMetazoa" id="G33834.1">
    <property type="protein sequence ID" value="G33834.1:cds"/>
    <property type="gene ID" value="G33834"/>
</dbReference>
<name>A0A8W8MM27_MAGGI</name>
<protein>
    <submittedName>
        <fullName evidence="1">Uncharacterized protein</fullName>
    </submittedName>
</protein>
<dbReference type="Proteomes" id="UP000005408">
    <property type="component" value="Unassembled WGS sequence"/>
</dbReference>
<organism evidence="1 2">
    <name type="scientific">Magallana gigas</name>
    <name type="common">Pacific oyster</name>
    <name type="synonym">Crassostrea gigas</name>
    <dbReference type="NCBI Taxonomy" id="29159"/>
    <lineage>
        <taxon>Eukaryota</taxon>
        <taxon>Metazoa</taxon>
        <taxon>Spiralia</taxon>
        <taxon>Lophotrochozoa</taxon>
        <taxon>Mollusca</taxon>
        <taxon>Bivalvia</taxon>
        <taxon>Autobranchia</taxon>
        <taxon>Pteriomorphia</taxon>
        <taxon>Ostreida</taxon>
        <taxon>Ostreoidea</taxon>
        <taxon>Ostreidae</taxon>
        <taxon>Magallana</taxon>
    </lineage>
</organism>
<dbReference type="AlphaFoldDB" id="A0A8W8MM27"/>
<reference evidence="1" key="1">
    <citation type="submission" date="2022-08" db="UniProtKB">
        <authorList>
            <consortium name="EnsemblMetazoa"/>
        </authorList>
    </citation>
    <scope>IDENTIFICATION</scope>
    <source>
        <strain evidence="1">05x7-T-G4-1.051#20</strain>
    </source>
</reference>
<keyword evidence="2" id="KW-1185">Reference proteome</keyword>
<accession>A0A8W8MM27</accession>
<sequence>MPEVVTVFARKLQCFTCQKVREAATTSYGTQRRELRLSYEKQTCVLTPWGAKAINCTLRNDMLSTIKCIVPTNDFNHQR</sequence>
<evidence type="ECO:0000313" key="1">
    <source>
        <dbReference type="EnsemblMetazoa" id="G33834.1:cds"/>
    </source>
</evidence>
<evidence type="ECO:0000313" key="2">
    <source>
        <dbReference type="Proteomes" id="UP000005408"/>
    </source>
</evidence>
<proteinExistence type="predicted"/>